<accession>A0A8J7U5K8</accession>
<sequence>MNYDYIRNLSLILSVSLFATASGLMVFWLETPTAPASLIGNKHMLGNTVRPGEQLDWQFCDPFENTESDKPSDHVYQIPDHRVSGEVGSREIEQQLLETPALPAEAGEWVEIAKGG</sequence>
<keyword evidence="3" id="KW-1185">Reference proteome</keyword>
<dbReference type="Proteomes" id="UP000664417">
    <property type="component" value="Unassembled WGS sequence"/>
</dbReference>
<dbReference type="AlphaFoldDB" id="A0A8J7U5K8"/>
<feature type="transmembrane region" description="Helical" evidence="1">
    <location>
        <begin position="9"/>
        <end position="29"/>
    </location>
</feature>
<keyword evidence="1" id="KW-1133">Transmembrane helix</keyword>
<protein>
    <submittedName>
        <fullName evidence="2">Uncharacterized protein</fullName>
    </submittedName>
</protein>
<evidence type="ECO:0000313" key="2">
    <source>
        <dbReference type="EMBL" id="MBO1322668.1"/>
    </source>
</evidence>
<dbReference type="RefSeq" id="WP_207862641.1">
    <property type="nucleotide sequence ID" value="NZ_JAFREP010000040.1"/>
</dbReference>
<proteinExistence type="predicted"/>
<evidence type="ECO:0000313" key="3">
    <source>
        <dbReference type="Proteomes" id="UP000664417"/>
    </source>
</evidence>
<dbReference type="EMBL" id="JAFREP010000040">
    <property type="protein sequence ID" value="MBO1322668.1"/>
    <property type="molecule type" value="Genomic_DNA"/>
</dbReference>
<name>A0A8J7U5K8_9BACT</name>
<gene>
    <name evidence="2" type="ORF">J3U88_29610</name>
</gene>
<keyword evidence="1" id="KW-0812">Transmembrane</keyword>
<reference evidence="2" key="1">
    <citation type="submission" date="2021-03" db="EMBL/GenBank/DDBJ databases">
        <authorList>
            <person name="Wang G."/>
        </authorList>
    </citation>
    <scope>NUCLEOTIDE SEQUENCE</scope>
    <source>
        <strain evidence="2">KCTC 12899</strain>
    </source>
</reference>
<comment type="caution">
    <text evidence="2">The sequence shown here is derived from an EMBL/GenBank/DDBJ whole genome shotgun (WGS) entry which is preliminary data.</text>
</comment>
<evidence type="ECO:0000256" key="1">
    <source>
        <dbReference type="SAM" id="Phobius"/>
    </source>
</evidence>
<organism evidence="2 3">
    <name type="scientific">Acanthopleuribacter pedis</name>
    <dbReference type="NCBI Taxonomy" id="442870"/>
    <lineage>
        <taxon>Bacteria</taxon>
        <taxon>Pseudomonadati</taxon>
        <taxon>Acidobacteriota</taxon>
        <taxon>Holophagae</taxon>
        <taxon>Acanthopleuribacterales</taxon>
        <taxon>Acanthopleuribacteraceae</taxon>
        <taxon>Acanthopleuribacter</taxon>
    </lineage>
</organism>
<keyword evidence="1" id="KW-0472">Membrane</keyword>